<dbReference type="AlphaFoldDB" id="A0AA40EV88"/>
<dbReference type="GO" id="GO:0007030">
    <property type="term" value="P:Golgi organization"/>
    <property type="evidence" value="ECO:0007669"/>
    <property type="project" value="TreeGrafter"/>
</dbReference>
<sequence length="302" mass="33721">MAQMRGQGSYGIGAQSPFGGQNEAETKDSSPLDAIRAQTSKIEDLMDTLSEPLKPYLPAIGRFLIVVTFIEDAIRIVTQWSDQLLYLHDYRHIPNGLTHIFLMVNVIAMAICSTLVIMRKYPEYAVGGLIGVVITQALGYGLIFDLNFFLRNLSVMGGLLMVLSDSWVRKTKAFAGLPQIEEKDRKMYFQLAGRVLLIFLFVGFVFSGEWSFGRIAVSLVGLVACVMVVVGFKAKFSAILLVVILSIFNILVNNFWTLHEHHPHKDFAKYDFFQILSIVGGLLLLVNSGPGQFSIDEKKKVY</sequence>
<keyword evidence="3" id="KW-0813">Transport</keyword>
<dbReference type="GO" id="GO:0015031">
    <property type="term" value="P:protein transport"/>
    <property type="evidence" value="ECO:0007669"/>
    <property type="project" value="UniProtKB-KW"/>
</dbReference>
<evidence type="ECO:0000256" key="7">
    <source>
        <dbReference type="ARBA" id="ARBA00022989"/>
    </source>
</evidence>
<dbReference type="EMBL" id="JAUKUD010000004">
    <property type="protein sequence ID" value="KAK0746105.1"/>
    <property type="molecule type" value="Genomic_DNA"/>
</dbReference>
<dbReference type="InterPro" id="IPR045214">
    <property type="entry name" value="Surf1/Surf4"/>
</dbReference>
<dbReference type="PANTHER" id="PTHR23427:SF1">
    <property type="entry name" value="SURFEIT LOCUS PROTEIN 4"/>
    <property type="match status" value="1"/>
</dbReference>
<comment type="caution">
    <text evidence="11">The sequence shown here is derived from an EMBL/GenBank/DDBJ whole genome shotgun (WGS) entry which is preliminary data.</text>
</comment>
<dbReference type="GO" id="GO:0005789">
    <property type="term" value="C:endoplasmic reticulum membrane"/>
    <property type="evidence" value="ECO:0007669"/>
    <property type="project" value="UniProtKB-SubCell"/>
</dbReference>
<keyword evidence="7 10" id="KW-1133">Transmembrane helix</keyword>
<comment type="subcellular location">
    <subcellularLocation>
        <location evidence="1">Endoplasmic reticulum membrane</location>
        <topology evidence="1">Multi-pass membrane protein</topology>
    </subcellularLocation>
</comment>
<dbReference type="PROSITE" id="PS01339">
    <property type="entry name" value="SURF4"/>
    <property type="match status" value="1"/>
</dbReference>
<keyword evidence="12" id="KW-1185">Reference proteome</keyword>
<organism evidence="11 12">
    <name type="scientific">Schizothecium vesticola</name>
    <dbReference type="NCBI Taxonomy" id="314040"/>
    <lineage>
        <taxon>Eukaryota</taxon>
        <taxon>Fungi</taxon>
        <taxon>Dikarya</taxon>
        <taxon>Ascomycota</taxon>
        <taxon>Pezizomycotina</taxon>
        <taxon>Sordariomycetes</taxon>
        <taxon>Sordariomycetidae</taxon>
        <taxon>Sordariales</taxon>
        <taxon>Schizotheciaceae</taxon>
        <taxon>Schizothecium</taxon>
    </lineage>
</organism>
<evidence type="ECO:0000256" key="8">
    <source>
        <dbReference type="ARBA" id="ARBA00023136"/>
    </source>
</evidence>
<proteinExistence type="inferred from homology"/>
<accession>A0AA40EV88</accession>
<dbReference type="PANTHER" id="PTHR23427">
    <property type="entry name" value="SURFEIT LOCUS PROTEIN"/>
    <property type="match status" value="1"/>
</dbReference>
<protein>
    <submittedName>
        <fullName evidence="11">SURF4 family-domain-containing protein</fullName>
    </submittedName>
</protein>
<name>A0AA40EV88_9PEZI</name>
<gene>
    <name evidence="11" type="ORF">B0T18DRAFT_324848</name>
</gene>
<evidence type="ECO:0000256" key="9">
    <source>
        <dbReference type="SAM" id="MobiDB-lite"/>
    </source>
</evidence>
<dbReference type="Proteomes" id="UP001172155">
    <property type="component" value="Unassembled WGS sequence"/>
</dbReference>
<reference evidence="11" key="1">
    <citation type="submission" date="2023-06" db="EMBL/GenBank/DDBJ databases">
        <title>Genome-scale phylogeny and comparative genomics of the fungal order Sordariales.</title>
        <authorList>
            <consortium name="Lawrence Berkeley National Laboratory"/>
            <person name="Hensen N."/>
            <person name="Bonometti L."/>
            <person name="Westerberg I."/>
            <person name="Brannstrom I.O."/>
            <person name="Guillou S."/>
            <person name="Cros-Aarteil S."/>
            <person name="Calhoun S."/>
            <person name="Haridas S."/>
            <person name="Kuo A."/>
            <person name="Mondo S."/>
            <person name="Pangilinan J."/>
            <person name="Riley R."/>
            <person name="LaButti K."/>
            <person name="Andreopoulos B."/>
            <person name="Lipzen A."/>
            <person name="Chen C."/>
            <person name="Yanf M."/>
            <person name="Daum C."/>
            <person name="Ng V."/>
            <person name="Clum A."/>
            <person name="Steindorff A."/>
            <person name="Ohm R."/>
            <person name="Martin F."/>
            <person name="Silar P."/>
            <person name="Natvig D."/>
            <person name="Lalanne C."/>
            <person name="Gautier V."/>
            <person name="Ament-velasquez S.L."/>
            <person name="Kruys A."/>
            <person name="Hutchinson M.I."/>
            <person name="Powell A.J."/>
            <person name="Barry K."/>
            <person name="Miller A.N."/>
            <person name="Grigoriev I.V."/>
            <person name="Debuchy R."/>
            <person name="Gladieux P."/>
            <person name="Thoren M.H."/>
            <person name="Johannesson H."/>
        </authorList>
    </citation>
    <scope>NUCLEOTIDE SEQUENCE</scope>
    <source>
        <strain evidence="11">SMH3187-1</strain>
    </source>
</reference>
<dbReference type="GO" id="GO:0005793">
    <property type="term" value="C:endoplasmic reticulum-Golgi intermediate compartment"/>
    <property type="evidence" value="ECO:0007669"/>
    <property type="project" value="TreeGrafter"/>
</dbReference>
<feature type="transmembrane region" description="Helical" evidence="10">
    <location>
        <begin position="270"/>
        <end position="290"/>
    </location>
</feature>
<feature type="transmembrane region" description="Helical" evidence="10">
    <location>
        <begin position="212"/>
        <end position="232"/>
    </location>
</feature>
<keyword evidence="4 10" id="KW-0812">Transmembrane</keyword>
<evidence type="ECO:0000256" key="5">
    <source>
        <dbReference type="ARBA" id="ARBA00022824"/>
    </source>
</evidence>
<evidence type="ECO:0000256" key="6">
    <source>
        <dbReference type="ARBA" id="ARBA00022927"/>
    </source>
</evidence>
<feature type="transmembrane region" description="Helical" evidence="10">
    <location>
        <begin position="97"/>
        <end position="117"/>
    </location>
</feature>
<feature type="transmembrane region" description="Helical" evidence="10">
    <location>
        <begin position="124"/>
        <end position="143"/>
    </location>
</feature>
<evidence type="ECO:0000256" key="10">
    <source>
        <dbReference type="SAM" id="Phobius"/>
    </source>
</evidence>
<evidence type="ECO:0000313" key="11">
    <source>
        <dbReference type="EMBL" id="KAK0746105.1"/>
    </source>
</evidence>
<evidence type="ECO:0000256" key="2">
    <source>
        <dbReference type="ARBA" id="ARBA00006945"/>
    </source>
</evidence>
<evidence type="ECO:0000256" key="1">
    <source>
        <dbReference type="ARBA" id="ARBA00004477"/>
    </source>
</evidence>
<feature type="transmembrane region" description="Helical" evidence="10">
    <location>
        <begin position="188"/>
        <end position="206"/>
    </location>
</feature>
<comment type="similarity">
    <text evidence="2">Belongs to the SURF4 family.</text>
</comment>
<evidence type="ECO:0000256" key="3">
    <source>
        <dbReference type="ARBA" id="ARBA00022448"/>
    </source>
</evidence>
<feature type="transmembrane region" description="Helical" evidence="10">
    <location>
        <begin position="239"/>
        <end position="258"/>
    </location>
</feature>
<dbReference type="Pfam" id="PF02077">
    <property type="entry name" value="SURF4"/>
    <property type="match status" value="1"/>
</dbReference>
<dbReference type="InterPro" id="IPR002995">
    <property type="entry name" value="Surf4"/>
</dbReference>
<keyword evidence="5" id="KW-0256">Endoplasmic reticulum</keyword>
<feature type="region of interest" description="Disordered" evidence="9">
    <location>
        <begin position="1"/>
        <end position="32"/>
    </location>
</feature>
<evidence type="ECO:0000313" key="12">
    <source>
        <dbReference type="Proteomes" id="UP001172155"/>
    </source>
</evidence>
<keyword evidence="8 10" id="KW-0472">Membrane</keyword>
<evidence type="ECO:0000256" key="4">
    <source>
        <dbReference type="ARBA" id="ARBA00022692"/>
    </source>
</evidence>
<keyword evidence="6" id="KW-0653">Protein transport</keyword>